<accession>A0A066YU60</accession>
<proteinExistence type="predicted"/>
<evidence type="ECO:0000313" key="2">
    <source>
        <dbReference type="EMBL" id="KDN81616.1"/>
    </source>
</evidence>
<dbReference type="HOGENOM" id="CLU_1568668_0_0_11"/>
<feature type="transmembrane region" description="Helical" evidence="1">
    <location>
        <begin position="133"/>
        <end position="162"/>
    </location>
</feature>
<name>A0A066YU60_9ACTN</name>
<feature type="transmembrane region" description="Helical" evidence="1">
    <location>
        <begin position="12"/>
        <end position="35"/>
    </location>
</feature>
<dbReference type="Proteomes" id="UP000027178">
    <property type="component" value="Unassembled WGS sequence"/>
</dbReference>
<dbReference type="RefSeq" id="WP_035868522.1">
    <property type="nucleotide sequence ID" value="NZ_KK853997.1"/>
</dbReference>
<evidence type="ECO:0000256" key="1">
    <source>
        <dbReference type="SAM" id="Phobius"/>
    </source>
</evidence>
<evidence type="ECO:0000313" key="3">
    <source>
        <dbReference type="Proteomes" id="UP000027178"/>
    </source>
</evidence>
<dbReference type="OrthoDB" id="3873663at2"/>
<gene>
    <name evidence="2" type="ORF">KCH_66280</name>
</gene>
<dbReference type="PATRIC" id="fig|1348663.4.peg.6413"/>
<evidence type="ECO:0008006" key="4">
    <source>
        <dbReference type="Google" id="ProtNLM"/>
    </source>
</evidence>
<keyword evidence="1" id="KW-0472">Membrane</keyword>
<comment type="caution">
    <text evidence="2">The sequence shown here is derived from an EMBL/GenBank/DDBJ whole genome shotgun (WGS) entry which is preliminary data.</text>
</comment>
<organism evidence="2 3">
    <name type="scientific">Kitasatospora cheerisanensis KCTC 2395</name>
    <dbReference type="NCBI Taxonomy" id="1348663"/>
    <lineage>
        <taxon>Bacteria</taxon>
        <taxon>Bacillati</taxon>
        <taxon>Actinomycetota</taxon>
        <taxon>Actinomycetes</taxon>
        <taxon>Kitasatosporales</taxon>
        <taxon>Streptomycetaceae</taxon>
        <taxon>Kitasatospora</taxon>
    </lineage>
</organism>
<protein>
    <recommendedName>
        <fullName evidence="4">DUF3592 domain-containing protein</fullName>
    </recommendedName>
</protein>
<keyword evidence="1" id="KW-0812">Transmembrane</keyword>
<keyword evidence="3" id="KW-1185">Reference proteome</keyword>
<dbReference type="AlphaFoldDB" id="A0A066YU60"/>
<keyword evidence="1" id="KW-1133">Transmembrane helix</keyword>
<reference evidence="2 3" key="1">
    <citation type="submission" date="2014-05" db="EMBL/GenBank/DDBJ databases">
        <title>Draft Genome Sequence of Kitasatospora cheerisanensis KCTC 2395.</title>
        <authorList>
            <person name="Nam D.H."/>
        </authorList>
    </citation>
    <scope>NUCLEOTIDE SEQUENCE [LARGE SCALE GENOMIC DNA]</scope>
    <source>
        <strain evidence="2 3">KCTC 2395</strain>
    </source>
</reference>
<sequence>MNDAGQTFGTAFGIVFALVGLLVAALGTTPIVLLLRWNARRNRVRSTGLLAEAEVLETYLTHHQHHEDSTHSVTVGSRRHVILGFRTADGEDVRVGDTSGVPRIVGDRVTVRYLPENPGGALPVVPEGPARRIVLALLIAFLAVFAVVGLFFAVFGIGIAVFSQDLPDAP</sequence>
<dbReference type="EMBL" id="JNBY01000133">
    <property type="protein sequence ID" value="KDN81616.1"/>
    <property type="molecule type" value="Genomic_DNA"/>
</dbReference>